<feature type="domain" description="Nucleotidyl transferase" evidence="1">
    <location>
        <begin position="6"/>
        <end position="74"/>
    </location>
</feature>
<reference evidence="3" key="1">
    <citation type="submission" date="2016-10" db="EMBL/GenBank/DDBJ databases">
        <authorList>
            <person name="Varghese N."/>
            <person name="Submissions S."/>
        </authorList>
    </citation>
    <scope>NUCLEOTIDE SEQUENCE [LARGE SCALE GENOMIC DNA]</scope>
    <source>
        <strain evidence="3">DSM 22427</strain>
    </source>
</reference>
<protein>
    <recommendedName>
        <fullName evidence="1">Nucleotidyl transferase domain-containing protein</fullName>
    </recommendedName>
</protein>
<dbReference type="SUPFAM" id="SSF53448">
    <property type="entry name" value="Nucleotide-diphospho-sugar transferases"/>
    <property type="match status" value="1"/>
</dbReference>
<gene>
    <name evidence="2" type="ORF">SAMN04488556_1533</name>
</gene>
<proteinExistence type="predicted"/>
<dbReference type="RefSeq" id="WP_092903173.1">
    <property type="nucleotide sequence ID" value="NZ_FOZS01000001.1"/>
</dbReference>
<evidence type="ECO:0000313" key="2">
    <source>
        <dbReference type="EMBL" id="SFS55642.1"/>
    </source>
</evidence>
<dbReference type="Proteomes" id="UP000199199">
    <property type="component" value="Unassembled WGS sequence"/>
</dbReference>
<organism evidence="2 3">
    <name type="scientific">Halostagnicola kamekurae</name>
    <dbReference type="NCBI Taxonomy" id="619731"/>
    <lineage>
        <taxon>Archaea</taxon>
        <taxon>Methanobacteriati</taxon>
        <taxon>Methanobacteriota</taxon>
        <taxon>Stenosarchaea group</taxon>
        <taxon>Halobacteria</taxon>
        <taxon>Halobacteriales</taxon>
        <taxon>Natrialbaceae</taxon>
        <taxon>Halostagnicola</taxon>
    </lineage>
</organism>
<dbReference type="EMBL" id="FOZS01000001">
    <property type="protein sequence ID" value="SFS55642.1"/>
    <property type="molecule type" value="Genomic_DNA"/>
</dbReference>
<accession>A0A1I6QTH3</accession>
<dbReference type="AlphaFoldDB" id="A0A1I6QTH3"/>
<sequence length="81" mass="8927">MSVRSAIGLAAGEAVRLRSLTRHRPKFMLPAATKPILEHVFAERTAVLANVQLQLVAHRSAHEMGRSIDEQRTLAKSVTVE</sequence>
<dbReference type="InterPro" id="IPR005835">
    <property type="entry name" value="NTP_transferase_dom"/>
</dbReference>
<dbReference type="Gene3D" id="3.90.550.10">
    <property type="entry name" value="Spore Coat Polysaccharide Biosynthesis Protein SpsA, Chain A"/>
    <property type="match status" value="1"/>
</dbReference>
<keyword evidence="3" id="KW-1185">Reference proteome</keyword>
<dbReference type="Pfam" id="PF00483">
    <property type="entry name" value="NTP_transferase"/>
    <property type="match status" value="1"/>
</dbReference>
<evidence type="ECO:0000259" key="1">
    <source>
        <dbReference type="Pfam" id="PF00483"/>
    </source>
</evidence>
<dbReference type="InterPro" id="IPR029044">
    <property type="entry name" value="Nucleotide-diphossugar_trans"/>
</dbReference>
<evidence type="ECO:0000313" key="3">
    <source>
        <dbReference type="Proteomes" id="UP000199199"/>
    </source>
</evidence>
<name>A0A1I6QTH3_9EURY</name>